<organism evidence="3 4">
    <name type="scientific">Lentzea cavernae</name>
    <dbReference type="NCBI Taxonomy" id="2020703"/>
    <lineage>
        <taxon>Bacteria</taxon>
        <taxon>Bacillati</taxon>
        <taxon>Actinomycetota</taxon>
        <taxon>Actinomycetes</taxon>
        <taxon>Pseudonocardiales</taxon>
        <taxon>Pseudonocardiaceae</taxon>
        <taxon>Lentzea</taxon>
    </lineage>
</organism>
<sequence length="351" mass="37335">MTTNRTVQTAADAALWLAVHRGWHVLPLNYGTKRPLGGCVGCRADNKPDHTPQTCPCLARGDGALCHAVWAATTDPEVIRRWAQRWHTSVWAVHLGVSGLLAVDLDTRPDPPPHQPLNGLPWPADEPPPADGLDTYATLAALSGGTVGTDTFTTDTPSGGLHLLYEAEALRWKGSHGKPRPGDDTVRTGLGWQIDIKAYGGYVVLPGSTSKAGLYRRSSTTTTPRPLDPWLADALTRTGHDRTAAPDARPAAPVPVLDAQTGPARYAASALRSACAELAEMEPDTGRNRKLFRSTTRLAGMALAGWIDRTTVETALAEAARHAGLPAAEIRYVLASGFGRPLAVPDIRSAA</sequence>
<dbReference type="EMBL" id="BNAR01000009">
    <property type="protein sequence ID" value="GHH49275.1"/>
    <property type="molecule type" value="Genomic_DNA"/>
</dbReference>
<dbReference type="Pfam" id="PF09250">
    <property type="entry name" value="Prim-Pol"/>
    <property type="match status" value="1"/>
</dbReference>
<dbReference type="RefSeq" id="WP_191302340.1">
    <property type="nucleotide sequence ID" value="NZ_BNAR01000009.1"/>
</dbReference>
<dbReference type="SUPFAM" id="SSF56747">
    <property type="entry name" value="Prim-pol domain"/>
    <property type="match status" value="1"/>
</dbReference>
<evidence type="ECO:0000256" key="1">
    <source>
        <dbReference type="SAM" id="MobiDB-lite"/>
    </source>
</evidence>
<dbReference type="SMART" id="SM00943">
    <property type="entry name" value="Prim-Pol"/>
    <property type="match status" value="1"/>
</dbReference>
<dbReference type="CDD" id="cd04859">
    <property type="entry name" value="Prim_Pol"/>
    <property type="match status" value="1"/>
</dbReference>
<protein>
    <recommendedName>
        <fullName evidence="2">DNA primase/polymerase bifunctional N-terminal domain-containing protein</fullName>
    </recommendedName>
</protein>
<evidence type="ECO:0000259" key="2">
    <source>
        <dbReference type="SMART" id="SM00943"/>
    </source>
</evidence>
<name>A0ABQ3MLN4_9PSEU</name>
<gene>
    <name evidence="3" type="ORF">GCM10017774_56410</name>
</gene>
<reference evidence="4" key="1">
    <citation type="journal article" date="2019" name="Int. J. Syst. Evol. Microbiol.">
        <title>The Global Catalogue of Microorganisms (GCM) 10K type strain sequencing project: providing services to taxonomists for standard genome sequencing and annotation.</title>
        <authorList>
            <consortium name="The Broad Institute Genomics Platform"/>
            <consortium name="The Broad Institute Genome Sequencing Center for Infectious Disease"/>
            <person name="Wu L."/>
            <person name="Ma J."/>
        </authorList>
    </citation>
    <scope>NUCLEOTIDE SEQUENCE [LARGE SCALE GENOMIC DNA]</scope>
    <source>
        <strain evidence="4">CGMCC 4.7367</strain>
    </source>
</reference>
<keyword evidence="4" id="KW-1185">Reference proteome</keyword>
<dbReference type="InterPro" id="IPR015330">
    <property type="entry name" value="DNA_primase/pol_bifunc_N"/>
</dbReference>
<evidence type="ECO:0000313" key="4">
    <source>
        <dbReference type="Proteomes" id="UP000605568"/>
    </source>
</evidence>
<proteinExistence type="predicted"/>
<dbReference type="Proteomes" id="UP000605568">
    <property type="component" value="Unassembled WGS sequence"/>
</dbReference>
<accession>A0ABQ3MLN4</accession>
<evidence type="ECO:0000313" key="3">
    <source>
        <dbReference type="EMBL" id="GHH49275.1"/>
    </source>
</evidence>
<feature type="domain" description="DNA primase/polymerase bifunctional N-terminal" evidence="2">
    <location>
        <begin position="14"/>
        <end position="231"/>
    </location>
</feature>
<comment type="caution">
    <text evidence="3">The sequence shown here is derived from an EMBL/GenBank/DDBJ whole genome shotgun (WGS) entry which is preliminary data.</text>
</comment>
<feature type="region of interest" description="Disordered" evidence="1">
    <location>
        <begin position="108"/>
        <end position="129"/>
    </location>
</feature>